<feature type="transmembrane region" description="Helical" evidence="4">
    <location>
        <begin position="54"/>
        <end position="73"/>
    </location>
</feature>
<dbReference type="EMBL" id="PVXO01000030">
    <property type="protein sequence ID" value="PRR79179.1"/>
    <property type="molecule type" value="Genomic_DNA"/>
</dbReference>
<dbReference type="Pfam" id="PF05192">
    <property type="entry name" value="MutS_III"/>
    <property type="match status" value="1"/>
</dbReference>
<feature type="transmembrane region" description="Helical" evidence="4">
    <location>
        <begin position="239"/>
        <end position="257"/>
    </location>
</feature>
<comment type="caution">
    <text evidence="6">The sequence shown here is derived from an EMBL/GenBank/DDBJ whole genome shotgun (WGS) entry which is preliminary data.</text>
</comment>
<organism evidence="6 7">
    <name type="scientific">Clostridium liquoris</name>
    <dbReference type="NCBI Taxonomy" id="1289519"/>
    <lineage>
        <taxon>Bacteria</taxon>
        <taxon>Bacillati</taxon>
        <taxon>Bacillota</taxon>
        <taxon>Clostridia</taxon>
        <taxon>Eubacteriales</taxon>
        <taxon>Clostridiaceae</taxon>
        <taxon>Clostridium</taxon>
    </lineage>
</organism>
<dbReference type="GO" id="GO:0005524">
    <property type="term" value="F:ATP binding"/>
    <property type="evidence" value="ECO:0007669"/>
    <property type="project" value="UniProtKB-KW"/>
</dbReference>
<accession>A0A2T0B5M0</accession>
<dbReference type="InterPro" id="IPR045076">
    <property type="entry name" value="MutS"/>
</dbReference>
<dbReference type="InterPro" id="IPR036187">
    <property type="entry name" value="DNA_mismatch_repair_MutS_sf"/>
</dbReference>
<evidence type="ECO:0000313" key="6">
    <source>
        <dbReference type="EMBL" id="PRR79179.1"/>
    </source>
</evidence>
<keyword evidence="2" id="KW-0067">ATP-binding</keyword>
<dbReference type="PANTHER" id="PTHR11361">
    <property type="entry name" value="DNA MISMATCH REPAIR PROTEIN MUTS FAMILY MEMBER"/>
    <property type="match status" value="1"/>
</dbReference>
<dbReference type="CDD" id="cd03283">
    <property type="entry name" value="ABC_MutS-like"/>
    <property type="match status" value="1"/>
</dbReference>
<reference evidence="6 7" key="1">
    <citation type="submission" date="2018-03" db="EMBL/GenBank/DDBJ databases">
        <title>Genome sequence of Clostridium liquoris DSM 100320.</title>
        <authorList>
            <person name="Poehlein A."/>
            <person name="Daniel R."/>
        </authorList>
    </citation>
    <scope>NUCLEOTIDE SEQUENCE [LARGE SCALE GENOMIC DNA]</scope>
    <source>
        <strain evidence="6 7">DSM 100320</strain>
    </source>
</reference>
<evidence type="ECO:0000256" key="4">
    <source>
        <dbReference type="SAM" id="Phobius"/>
    </source>
</evidence>
<evidence type="ECO:0000256" key="1">
    <source>
        <dbReference type="ARBA" id="ARBA00022741"/>
    </source>
</evidence>
<feature type="transmembrane region" description="Helical" evidence="4">
    <location>
        <begin position="28"/>
        <end position="48"/>
    </location>
</feature>
<sequence>MRDTKITYLKRKDKLDKLLKKQIQTMNFFSALRLITFITGAIFTLVFYYKVKNYYFSSIILLVTIILFIVLAITHEKVIKNKELTEKIVSINEDGVKRAEGNWKEFKDTGEEFMDENHPYSKDLDIFGKSSLFQYINCSTTPMGREKLRKTLEYPNYTVEELYKRQKAIAELGEKISWRQRYMAEGLLRENKREDLERLLKWAEERYTLYDNKFLVLMVNVLPIITIAISILFLMTSSIHYYTPLCFIFIQVILLFFHKNDRADSLDTVYIHKKKLQSYYEMIMLIEKGNFNSQYLKDLEKNLENSNNIKASQGIKELIKISNLTSDRKNLLYLLFNIFTLWDYHTMIKLEKWKKNWGEDLEKWLDTVGEFEALSSLSLLNYDHPYWAWPTFEGNYLVVKGKNIAHPLIGEKAVENDFTIGEHDKILLITGSNMSGKSTLLRTVGINLVLAYVGASVCGENFNCSLMDIYTCMRISDNLEKNISSFYGELLRIKDLMQGVKDKKPIFFLLDEIFKGTNSIDRHTGAKILVNKLSNENVLGLVSTHDLELGDLEKENKEIKNYHFREYYKNNQIYFDYKLRKGISTTRNALYLMKLAGIDIDNEK</sequence>
<dbReference type="RefSeq" id="WP_242975533.1">
    <property type="nucleotide sequence ID" value="NZ_PVXO01000030.1"/>
</dbReference>
<keyword evidence="3" id="KW-0238">DNA-binding</keyword>
<feature type="domain" description="DNA mismatch repair proteins mutS family" evidence="5">
    <location>
        <begin position="424"/>
        <end position="602"/>
    </location>
</feature>
<proteinExistence type="predicted"/>
<evidence type="ECO:0000256" key="3">
    <source>
        <dbReference type="ARBA" id="ARBA00023125"/>
    </source>
</evidence>
<name>A0A2T0B5M0_9CLOT</name>
<dbReference type="InterPro" id="IPR000432">
    <property type="entry name" value="DNA_mismatch_repair_MutS_C"/>
</dbReference>
<dbReference type="GO" id="GO:0006298">
    <property type="term" value="P:mismatch repair"/>
    <property type="evidence" value="ECO:0007669"/>
    <property type="project" value="InterPro"/>
</dbReference>
<dbReference type="InterPro" id="IPR027417">
    <property type="entry name" value="P-loop_NTPase"/>
</dbReference>
<dbReference type="GO" id="GO:0005829">
    <property type="term" value="C:cytosol"/>
    <property type="evidence" value="ECO:0007669"/>
    <property type="project" value="TreeGrafter"/>
</dbReference>
<dbReference type="AlphaFoldDB" id="A0A2T0B5M0"/>
<dbReference type="SUPFAM" id="SSF52540">
    <property type="entry name" value="P-loop containing nucleoside triphosphate hydrolases"/>
    <property type="match status" value="1"/>
</dbReference>
<evidence type="ECO:0000259" key="5">
    <source>
        <dbReference type="SMART" id="SM00534"/>
    </source>
</evidence>
<keyword evidence="4" id="KW-0812">Transmembrane</keyword>
<keyword evidence="7" id="KW-1185">Reference proteome</keyword>
<dbReference type="Gene3D" id="1.10.1420.10">
    <property type="match status" value="1"/>
</dbReference>
<keyword evidence="1" id="KW-0547">Nucleotide-binding</keyword>
<evidence type="ECO:0000256" key="2">
    <source>
        <dbReference type="ARBA" id="ARBA00022840"/>
    </source>
</evidence>
<dbReference type="Pfam" id="PF00488">
    <property type="entry name" value="MutS_V"/>
    <property type="match status" value="1"/>
</dbReference>
<evidence type="ECO:0000313" key="7">
    <source>
        <dbReference type="Proteomes" id="UP000239706"/>
    </source>
</evidence>
<protein>
    <submittedName>
        <fullName evidence="6">DNA mismatch repair protein MutS</fullName>
    </submittedName>
</protein>
<dbReference type="SUPFAM" id="SSF48334">
    <property type="entry name" value="DNA repair protein MutS, domain III"/>
    <property type="match status" value="1"/>
</dbReference>
<dbReference type="InterPro" id="IPR007696">
    <property type="entry name" value="DNA_mismatch_repair_MutS_core"/>
</dbReference>
<keyword evidence="4" id="KW-0472">Membrane</keyword>
<dbReference type="GO" id="GO:0030983">
    <property type="term" value="F:mismatched DNA binding"/>
    <property type="evidence" value="ECO:0007669"/>
    <property type="project" value="InterPro"/>
</dbReference>
<dbReference type="Proteomes" id="UP000239706">
    <property type="component" value="Unassembled WGS sequence"/>
</dbReference>
<dbReference type="SMART" id="SM00534">
    <property type="entry name" value="MUTSac"/>
    <property type="match status" value="1"/>
</dbReference>
<dbReference type="GO" id="GO:0140664">
    <property type="term" value="F:ATP-dependent DNA damage sensor activity"/>
    <property type="evidence" value="ECO:0007669"/>
    <property type="project" value="InterPro"/>
</dbReference>
<gene>
    <name evidence="6" type="primary">mutS_1</name>
    <name evidence="6" type="ORF">CLLI_10240</name>
</gene>
<dbReference type="PANTHER" id="PTHR11361:SF99">
    <property type="entry name" value="DNA MISMATCH REPAIR PROTEIN"/>
    <property type="match status" value="1"/>
</dbReference>
<feature type="transmembrane region" description="Helical" evidence="4">
    <location>
        <begin position="214"/>
        <end position="233"/>
    </location>
</feature>
<dbReference type="Gene3D" id="3.40.50.300">
    <property type="entry name" value="P-loop containing nucleotide triphosphate hydrolases"/>
    <property type="match status" value="1"/>
</dbReference>
<keyword evidence="4" id="KW-1133">Transmembrane helix</keyword>